<protein>
    <submittedName>
        <fullName evidence="1">Uncharacterized protein</fullName>
    </submittedName>
</protein>
<name>A0AAV7M0U9_PLEWA</name>
<accession>A0AAV7M0U9</accession>
<dbReference type="AlphaFoldDB" id="A0AAV7M0U9"/>
<reference evidence="1" key="1">
    <citation type="journal article" date="2022" name="bioRxiv">
        <title>Sequencing and chromosome-scale assembly of the giantPleurodeles waltlgenome.</title>
        <authorList>
            <person name="Brown T."/>
            <person name="Elewa A."/>
            <person name="Iarovenko S."/>
            <person name="Subramanian E."/>
            <person name="Araus A.J."/>
            <person name="Petzold A."/>
            <person name="Susuki M."/>
            <person name="Suzuki K.-i.T."/>
            <person name="Hayashi T."/>
            <person name="Toyoda A."/>
            <person name="Oliveira C."/>
            <person name="Osipova E."/>
            <person name="Leigh N.D."/>
            <person name="Simon A."/>
            <person name="Yun M.H."/>
        </authorList>
    </citation>
    <scope>NUCLEOTIDE SEQUENCE</scope>
    <source>
        <strain evidence="1">20211129_DDA</strain>
        <tissue evidence="1">Liver</tissue>
    </source>
</reference>
<comment type="caution">
    <text evidence="1">The sequence shown here is derived from an EMBL/GenBank/DDBJ whole genome shotgun (WGS) entry which is preliminary data.</text>
</comment>
<dbReference type="EMBL" id="JANPWB010000014">
    <property type="protein sequence ID" value="KAJ1096848.1"/>
    <property type="molecule type" value="Genomic_DNA"/>
</dbReference>
<dbReference type="Proteomes" id="UP001066276">
    <property type="component" value="Chromosome 10"/>
</dbReference>
<keyword evidence="2" id="KW-1185">Reference proteome</keyword>
<gene>
    <name evidence="1" type="ORF">NDU88_001979</name>
</gene>
<proteinExistence type="predicted"/>
<evidence type="ECO:0000313" key="2">
    <source>
        <dbReference type="Proteomes" id="UP001066276"/>
    </source>
</evidence>
<evidence type="ECO:0000313" key="1">
    <source>
        <dbReference type="EMBL" id="KAJ1096848.1"/>
    </source>
</evidence>
<sequence>MLNKRTYLFARQVDRLLLNVDAWDPLDLSYPPSSQYRPYPVIDLRGFSANAPLTRCLCSLATEARLVHVFRRHWRPSWGVGEAMAYGH</sequence>
<organism evidence="1 2">
    <name type="scientific">Pleurodeles waltl</name>
    <name type="common">Iberian ribbed newt</name>
    <dbReference type="NCBI Taxonomy" id="8319"/>
    <lineage>
        <taxon>Eukaryota</taxon>
        <taxon>Metazoa</taxon>
        <taxon>Chordata</taxon>
        <taxon>Craniata</taxon>
        <taxon>Vertebrata</taxon>
        <taxon>Euteleostomi</taxon>
        <taxon>Amphibia</taxon>
        <taxon>Batrachia</taxon>
        <taxon>Caudata</taxon>
        <taxon>Salamandroidea</taxon>
        <taxon>Salamandridae</taxon>
        <taxon>Pleurodelinae</taxon>
        <taxon>Pleurodeles</taxon>
    </lineage>
</organism>